<evidence type="ECO:0008006" key="3">
    <source>
        <dbReference type="Google" id="ProtNLM"/>
    </source>
</evidence>
<organism evidence="1 2">
    <name type="scientific">Roseivirga pacifica</name>
    <dbReference type="NCBI Taxonomy" id="1267423"/>
    <lineage>
        <taxon>Bacteria</taxon>
        <taxon>Pseudomonadati</taxon>
        <taxon>Bacteroidota</taxon>
        <taxon>Cytophagia</taxon>
        <taxon>Cytophagales</taxon>
        <taxon>Roseivirgaceae</taxon>
        <taxon>Roseivirga</taxon>
    </lineage>
</organism>
<evidence type="ECO:0000313" key="2">
    <source>
        <dbReference type="Proteomes" id="UP000199437"/>
    </source>
</evidence>
<accession>A0A1I0MDJ0</accession>
<dbReference type="GeneID" id="99985024"/>
<keyword evidence="2" id="KW-1185">Reference proteome</keyword>
<gene>
    <name evidence="1" type="ORF">SAMN05216290_0260</name>
</gene>
<dbReference type="EMBL" id="FOIR01000001">
    <property type="protein sequence ID" value="SEV85796.1"/>
    <property type="molecule type" value="Genomic_DNA"/>
</dbReference>
<sequence>MSAVITGSWKSYDYHREHDVLVVSTRGERGFSKVASQSIDMWRQIEKECQVNSLHKVLILSEMKGRLKPSDSFQIVEFISKCKIDPILVLAIVASDPHAYDDIKFSEAVAKRRRMIFRAFDSEKAAKAWLKMK</sequence>
<name>A0A1I0MDJ0_9BACT</name>
<reference evidence="2" key="1">
    <citation type="submission" date="2016-10" db="EMBL/GenBank/DDBJ databases">
        <authorList>
            <person name="Varghese N."/>
            <person name="Submissions S."/>
        </authorList>
    </citation>
    <scope>NUCLEOTIDE SEQUENCE [LARGE SCALE GENOMIC DNA]</scope>
    <source>
        <strain evidence="2">CGMCC 1.12402</strain>
    </source>
</reference>
<proteinExistence type="predicted"/>
<dbReference type="RefSeq" id="WP_139177336.1">
    <property type="nucleotide sequence ID" value="NZ_FOIR01000001.1"/>
</dbReference>
<dbReference type="Proteomes" id="UP000199437">
    <property type="component" value="Unassembled WGS sequence"/>
</dbReference>
<dbReference type="AlphaFoldDB" id="A0A1I0MDJ0"/>
<evidence type="ECO:0000313" key="1">
    <source>
        <dbReference type="EMBL" id="SEV85796.1"/>
    </source>
</evidence>
<protein>
    <recommendedName>
        <fullName evidence="3">STAS/SEC14 domain-containing protein</fullName>
    </recommendedName>
</protein>